<reference evidence="1" key="1">
    <citation type="submission" date="2024-03" db="EMBL/GenBank/DDBJ databases">
        <title>Novel Streptomyces species of biotechnological and ecological value are a feature of Machair soil.</title>
        <authorList>
            <person name="Prole J.R."/>
            <person name="Goodfellow M."/>
            <person name="Allenby N."/>
            <person name="Ward A.C."/>
        </authorList>
    </citation>
    <scope>NUCLEOTIDE SEQUENCE</scope>
    <source>
        <strain evidence="1">MS2.AVA.5</strain>
    </source>
</reference>
<sequence>MPDVRTRLRCAVAGLSLLLAATVAPVAAAPPAAASGTQTSTDALTGTEQILFRSGTGGYGCFRIPALVRTRAGTLLAFAEARKSPSCADRGAIDIVVRRSTNDGRTWGPVRVALAGSESDPAAPFTRGNASPVADEITGDVFLLSTSEPATAEPGGKRLPWLQRSTDDGLTFGAPTPLPRLSGADRGWYGTGPAHGIQLTQGPAKGRLVVGAYESPASTTQYVGLLYSDDHGASWRTSETANSYEKDVLLPGEPAVAELTGGDVYIAARNNTPAGHRTHAVSTDAGTTAPVQRIVPGLVTPQVQGSVLALRQTYRSTPGDTLVFAAPSHATDRQSLRIRWSTDRGTTWHDAPGGQINNKRAGYSDLAELGDGELGLLYEGGTDFSAANLYFNRFTPSSVGVPGTFTSTPDPQPSPPAGRTTPDAGPEANDAYLGGSSTLGSGRFGQGLVLDGTGDTADLPYTPSLDPGAGDVTYSLFFRYAATASSPQQALMWAYGFGAGDPQMWVRAQPGQDRLYAWAQTTAGSVGIALPDPGASVAYGDGAWHQLSLVRSAGQFRLAVDGGVPALGTGATGSLTGNRTQGVDGIRLGAKPAAGAGEYFSGSLDEFRLHRTALTDSQLESLRTSNSAPDAEATRSVRLPFQSVDTAEVPALTSVGVEDDVSGHCADGTLLGGLPTETAGRVGKGAIGVSAGRPGVEVPYVPALGVGSGDFTYSMWFAHSASRTTPNAALLWAYGSASGEPSLWVRAQPAQDRLFAWAETPAGPVQIALPDPGASVAYGDGGWHLLALSRSGGTLRLSVDNGPAVETGGLSGSLTGAANPAGLRVGSKPGGSDILTGRIDDVRLYPRALGDAELAKAAQSAVGSTGGYPADRPSLWWSMEAGNTEVHSVARPAAGPATPDLSMHCNHAYVRGGALPSAGGRFGNGLALDGTDDGVELPYGADEALGDGDFTVATWLKYTAGPSTGSQVVLWAYGTGSAERQLWLRAQPGQDRLSALLQTDTATVPLYGSDSGGSSGFGDGAWHHVVIERSGGLLSLSVDGKVLDDAPAPAGSVTYGDSFAVTGFQLGARPDGVERFTGSLDEFRLIRRALSGTEAAALRSSNADTGTATTVRLPFETGSAQGYARM</sequence>
<accession>A0ACC6PVT3</accession>
<proteinExistence type="predicted"/>
<protein>
    <submittedName>
        <fullName evidence="1">LamG-like jellyroll fold domain-containing protein</fullName>
    </submittedName>
</protein>
<keyword evidence="2" id="KW-1185">Reference proteome</keyword>
<evidence type="ECO:0000313" key="2">
    <source>
        <dbReference type="Proteomes" id="UP001377168"/>
    </source>
</evidence>
<organism evidence="1 2">
    <name type="scientific">Streptomyces achmelvichensis</name>
    <dbReference type="NCBI Taxonomy" id="3134111"/>
    <lineage>
        <taxon>Bacteria</taxon>
        <taxon>Bacillati</taxon>
        <taxon>Actinomycetota</taxon>
        <taxon>Actinomycetes</taxon>
        <taxon>Kitasatosporales</taxon>
        <taxon>Streptomycetaceae</taxon>
        <taxon>Streptomyces</taxon>
    </lineage>
</organism>
<name>A0ACC6PVT3_9ACTN</name>
<dbReference type="Proteomes" id="UP001377168">
    <property type="component" value="Unassembled WGS sequence"/>
</dbReference>
<dbReference type="EMBL" id="JBBKAJ010000022">
    <property type="protein sequence ID" value="MEJ8635492.1"/>
    <property type="molecule type" value="Genomic_DNA"/>
</dbReference>
<comment type="caution">
    <text evidence="1">The sequence shown here is derived from an EMBL/GenBank/DDBJ whole genome shotgun (WGS) entry which is preliminary data.</text>
</comment>
<evidence type="ECO:0000313" key="1">
    <source>
        <dbReference type="EMBL" id="MEJ8635492.1"/>
    </source>
</evidence>
<gene>
    <name evidence="1" type="ORF">WKI67_19120</name>
</gene>